<dbReference type="GO" id="GO:0000428">
    <property type="term" value="C:DNA-directed RNA polymerase complex"/>
    <property type="evidence" value="ECO:0007669"/>
    <property type="project" value="UniProtKB-KW"/>
</dbReference>
<dbReference type="InterPro" id="IPR035698">
    <property type="entry name" value="RNAP_III_Rpc1_C"/>
</dbReference>
<dbReference type="PANTHER" id="PTHR48446:SF1">
    <property type="entry name" value="DNA-DIRECTED RNA POLYMERASE SUBUNIT BETA' N-TERMINAL SECTION"/>
    <property type="match status" value="1"/>
</dbReference>
<dbReference type="EC" id="2.7.7.6" evidence="13"/>
<keyword evidence="8" id="KW-0862">Zinc</keyword>
<dbReference type="EMBL" id="JABFCT010000017">
    <property type="protein sequence ID" value="KAF5869389.1"/>
    <property type="molecule type" value="Genomic_DNA"/>
</dbReference>
<dbReference type="InterPro" id="IPR035697">
    <property type="entry name" value="RNAP_III_RPC1_N"/>
</dbReference>
<comment type="subcellular location">
    <subcellularLocation>
        <location evidence="1">Nucleus</location>
    </subcellularLocation>
</comment>
<keyword evidence="6 13" id="KW-0548">Nucleotidyltransferase</keyword>
<dbReference type="Gene3D" id="2.40.40.20">
    <property type="match status" value="1"/>
</dbReference>
<feature type="domain" description="RNA polymerase N-terminal" evidence="14">
    <location>
        <begin position="274"/>
        <end position="576"/>
    </location>
</feature>
<dbReference type="FunFam" id="1.10.150.390:FF:000004">
    <property type="entry name" value="DNA-directed RNA polymerase subunit"/>
    <property type="match status" value="1"/>
</dbReference>
<dbReference type="Pfam" id="PF04997">
    <property type="entry name" value="RNA_pol_Rpb1_1"/>
    <property type="match status" value="1"/>
</dbReference>
<reference evidence="15 16" key="1">
    <citation type="journal article" date="2020" name="Phytopathology">
        <title>A high-quality genome resource of Botrytis fragariae, a new and rapidly spreading fungal pathogen causing strawberry gray mold in the U.S.A.</title>
        <authorList>
            <person name="Wu Y."/>
            <person name="Saski C.A."/>
            <person name="Schnabel G."/>
            <person name="Xiao S."/>
            <person name="Hu M."/>
        </authorList>
    </citation>
    <scope>NUCLEOTIDE SEQUENCE [LARGE SCALE GENOMIC DNA]</scope>
    <source>
        <strain evidence="15 16">BVB16</strain>
    </source>
</reference>
<evidence type="ECO:0000256" key="5">
    <source>
        <dbReference type="ARBA" id="ARBA00022679"/>
    </source>
</evidence>
<comment type="caution">
    <text evidence="15">The sequence shown here is derived from an EMBL/GenBank/DDBJ whole genome shotgun (WGS) entry which is preliminary data.</text>
</comment>
<dbReference type="InterPro" id="IPR000722">
    <property type="entry name" value="RNA_pol_asu"/>
</dbReference>
<evidence type="ECO:0000256" key="6">
    <source>
        <dbReference type="ARBA" id="ARBA00022695"/>
    </source>
</evidence>
<dbReference type="GO" id="GO:0005634">
    <property type="term" value="C:nucleus"/>
    <property type="evidence" value="ECO:0007669"/>
    <property type="project" value="UniProtKB-SubCell"/>
</dbReference>
<dbReference type="Gene3D" id="6.20.50.80">
    <property type="match status" value="1"/>
</dbReference>
<dbReference type="GO" id="GO:0003899">
    <property type="term" value="F:DNA-directed RNA polymerase activity"/>
    <property type="evidence" value="ECO:0007669"/>
    <property type="project" value="UniProtKB-EC"/>
</dbReference>
<gene>
    <name evidence="15" type="ORF">Bfra_011195</name>
</gene>
<dbReference type="GO" id="GO:0003677">
    <property type="term" value="F:DNA binding"/>
    <property type="evidence" value="ECO:0007669"/>
    <property type="project" value="InterPro"/>
</dbReference>
<keyword evidence="9" id="KW-0460">Magnesium</keyword>
<dbReference type="InterPro" id="IPR007080">
    <property type="entry name" value="RNA_pol_Rpb1_1"/>
</dbReference>
<comment type="function">
    <text evidence="13">DNA-dependent RNA polymerase catalyzes the transcription of DNA into RNA using the four ribonucleoside triphosphates as substrates.</text>
</comment>
<dbReference type="Pfam" id="PF04998">
    <property type="entry name" value="RNA_pol_Rpb1_5"/>
    <property type="match status" value="1"/>
</dbReference>
<dbReference type="Gene3D" id="4.10.860.120">
    <property type="entry name" value="RNA polymerase II, clamp domain"/>
    <property type="match status" value="1"/>
</dbReference>
<evidence type="ECO:0000313" key="16">
    <source>
        <dbReference type="Proteomes" id="UP000531561"/>
    </source>
</evidence>
<evidence type="ECO:0000256" key="7">
    <source>
        <dbReference type="ARBA" id="ARBA00022723"/>
    </source>
</evidence>
<keyword evidence="4 13" id="KW-0240">DNA-directed RNA polymerase</keyword>
<dbReference type="InterPro" id="IPR042102">
    <property type="entry name" value="RNA_pol_Rpb1_3_sf"/>
</dbReference>
<sequence length="1484" mass="164707">MISVRVRFIHINSMPMMSSGMSIKAQVVDKIPKRFKELKFGIQSNQDIVNQGVIEVSNKMLYNVDAGRTAIPHGPVDPRLGTSSKSGRCDTCDKGLQDCNGHFGHVRLPLPAFHIGYLKLIIMILQNVCKTCARVLLTDAERRQFLKELRKPGIDNLKRTQICKKINEQCRKASQCPHCNATNGQIRKISPVRLAHDKYTKYNKSTAAKKVVPPGMAEYQKSFEEAKKHNTELEKHVKKVYEDLHPLRVLNLFKLITPSDCELLGINPAEGRPEMFLWQFVPAPPICIRPSVQQDGGSNEDDITTKLAEIVSMASLLRAALHKGQAVQTIMEQWDFLQLQIAMYVNSDVPGLQQPGFGKAIRGFCQRLKGKQGRFRGNLSGKRVDFSGRTVISPDPNLGIDEVAVPILVAKNLTYPERVQRQNIEKLRQCVINGPNVHPGAQQIVKKDSNHKISLKFAKRDNEAKFLKIGDVVERHLEDGDIVLFNRQPSLHKLSIMSHYAKIRPWRTFRLNECVCNPYNADFDGDEMNLHVPQTEEARTEAINLMGVKNNLSTPKNGEPIISATQDFITAAYLLSNKENFFDRKTFTNICMYMVDANLHLQLPEPAILKPQALWTGKQVFSILMRPNKQDNILVNVDAKCRDFVPNMVPPGFANDMEANDGWLVIRNSEVMCGLMDKSTVGSGKKDSIFYVILRDYGPDAAVVAMNRLSKLSARYLTNMGFSIGISDVYPSEQLNKSKARLIAAAYVECEQLIESFKNNTLEKSTGLSMEETLEAKLSGKLSQVRGAAGKECLRTLYASSSPLVMANSGSKGSAINVAQMVALVGQQIIGGSRVQEGFQDRTLPHFPKHSKQPPAKGFVANSFFTGLTPYEFIFHAMSGREGLVDTAVKTAETGYMSRRLMKSLEDLSTQYDDTVRTSGGGIVQFQFGADGLDPLDMEGNAVPVNFKRTWTQAETLTWNNQERSLLPYEVTKQCAEHLATFKAKFSRFGLRNGEPLSYDDASDYGVDEHDGGREFLAAVNKFIGEKASHMGRVRTKAGLHDFVDDPEATGILYNEKDEWPESRDYVNQVAKVSETTLKKFCELCLEKYSRAKVEPGHAVGAVGAQSIGEPGTQMTLKTFHFAGVAGMNLTAGVPRIKEIINASKTIATPFVKCPLLNSKELEVARLVKARMEKTYLHEVLHFAEDMWSAKSAIICLAVDTEYLVNRQIEVTVENIAHTILKNKKLKVRSEDLHVKGNCIFINVTHDGSAPTTARGAAAKGKPSLDEGGSDLLLRVHHLKRAVPELAISGYPEATRAIINTSEDAVPEYTVVVEGYGLRACIGTEGVDGTKVKSNSVMEMRDVLGIEAARSTIANEIATVMADMDIDPRHMQLLADVMTYKGEVLGITRFGLSKMRDSVLQLASFEKTPDHLFDAAAGMKTDRIEGVSECIIMGQTMGVGTGAFKVVRALDLTPEDLKVKPTLFEDAWKVDQRERIKLKRAAMG</sequence>
<dbReference type="RefSeq" id="XP_037188338.1">
    <property type="nucleotide sequence ID" value="XM_037341526.1"/>
</dbReference>
<protein>
    <recommendedName>
        <fullName evidence="13">DNA-directed RNA polymerase subunit</fullName>
        <ecNumber evidence="13">2.7.7.6</ecNumber>
    </recommendedName>
</protein>
<dbReference type="OrthoDB" id="270392at2759"/>
<dbReference type="CDD" id="cd02736">
    <property type="entry name" value="RNAP_III_Rpc1_C"/>
    <property type="match status" value="1"/>
</dbReference>
<evidence type="ECO:0000259" key="14">
    <source>
        <dbReference type="SMART" id="SM00663"/>
    </source>
</evidence>
<evidence type="ECO:0000256" key="11">
    <source>
        <dbReference type="ARBA" id="ARBA00023242"/>
    </source>
</evidence>
<dbReference type="Gene3D" id="6.10.250.2940">
    <property type="match status" value="1"/>
</dbReference>
<dbReference type="Pfam" id="PF04983">
    <property type="entry name" value="RNA_pol_Rpb1_3"/>
    <property type="match status" value="1"/>
</dbReference>
<evidence type="ECO:0000256" key="13">
    <source>
        <dbReference type="RuleBase" id="RU004279"/>
    </source>
</evidence>
<dbReference type="Gene3D" id="1.10.274.100">
    <property type="entry name" value="RNA polymerase Rpb1, domain 3"/>
    <property type="match status" value="1"/>
</dbReference>
<evidence type="ECO:0000256" key="4">
    <source>
        <dbReference type="ARBA" id="ARBA00022478"/>
    </source>
</evidence>
<dbReference type="GO" id="GO:0006351">
    <property type="term" value="P:DNA-templated transcription"/>
    <property type="evidence" value="ECO:0007669"/>
    <property type="project" value="InterPro"/>
</dbReference>
<comment type="catalytic activity">
    <reaction evidence="12 13">
        <text>RNA(n) + a ribonucleoside 5'-triphosphate = RNA(n+1) + diphosphate</text>
        <dbReference type="Rhea" id="RHEA:21248"/>
        <dbReference type="Rhea" id="RHEA-COMP:14527"/>
        <dbReference type="Rhea" id="RHEA-COMP:17342"/>
        <dbReference type="ChEBI" id="CHEBI:33019"/>
        <dbReference type="ChEBI" id="CHEBI:61557"/>
        <dbReference type="ChEBI" id="CHEBI:140395"/>
        <dbReference type="EC" id="2.7.7.6"/>
    </reaction>
</comment>
<dbReference type="InterPro" id="IPR044893">
    <property type="entry name" value="RNA_pol_Rpb1_clamp_domain"/>
</dbReference>
<dbReference type="CDD" id="cd02583">
    <property type="entry name" value="RNAP_III_RPC1_N"/>
    <property type="match status" value="1"/>
</dbReference>
<dbReference type="SMART" id="SM00663">
    <property type="entry name" value="RPOLA_N"/>
    <property type="match status" value="1"/>
</dbReference>
<proteinExistence type="inferred from homology"/>
<dbReference type="FunFam" id="1.10.274.100:FF:000005">
    <property type="entry name" value="DNA-directed RNA polymerase subunit"/>
    <property type="match status" value="1"/>
</dbReference>
<dbReference type="InterPro" id="IPR007083">
    <property type="entry name" value="RNA_pol_Rpb1_4"/>
</dbReference>
<dbReference type="Gene3D" id="1.10.132.30">
    <property type="match status" value="1"/>
</dbReference>
<dbReference type="InterPro" id="IPR007066">
    <property type="entry name" value="RNA_pol_Rpb1_3"/>
</dbReference>
<evidence type="ECO:0000256" key="1">
    <source>
        <dbReference type="ARBA" id="ARBA00004123"/>
    </source>
</evidence>
<dbReference type="FunFam" id="3.30.1490.180:FF:000002">
    <property type="entry name" value="DNA-directed RNA polymerase subunit"/>
    <property type="match status" value="1"/>
</dbReference>
<dbReference type="InterPro" id="IPR015700">
    <property type="entry name" value="RPC1"/>
</dbReference>
<keyword evidence="5 13" id="KW-0808">Transferase</keyword>
<evidence type="ECO:0000313" key="15">
    <source>
        <dbReference type="EMBL" id="KAF5869389.1"/>
    </source>
</evidence>
<comment type="similarity">
    <text evidence="2 13">Belongs to the RNA polymerase beta' chain family.</text>
</comment>
<dbReference type="GeneID" id="59265218"/>
<evidence type="ECO:0000256" key="2">
    <source>
        <dbReference type="ARBA" id="ARBA00006460"/>
    </source>
</evidence>
<dbReference type="Gene3D" id="3.30.1490.180">
    <property type="entry name" value="RNA polymerase ii"/>
    <property type="match status" value="1"/>
</dbReference>
<dbReference type="GO" id="GO:0046872">
    <property type="term" value="F:metal ion binding"/>
    <property type="evidence" value="ECO:0007669"/>
    <property type="project" value="UniProtKB-KW"/>
</dbReference>
<dbReference type="Pfam" id="PF05000">
    <property type="entry name" value="RNA_pol_Rpb1_4"/>
    <property type="match status" value="1"/>
</dbReference>
<organism evidence="15 16">
    <name type="scientific">Botrytis fragariae</name>
    <dbReference type="NCBI Taxonomy" id="1964551"/>
    <lineage>
        <taxon>Eukaryota</taxon>
        <taxon>Fungi</taxon>
        <taxon>Dikarya</taxon>
        <taxon>Ascomycota</taxon>
        <taxon>Pezizomycotina</taxon>
        <taxon>Leotiomycetes</taxon>
        <taxon>Helotiales</taxon>
        <taxon>Sclerotiniaceae</taxon>
        <taxon>Botrytis</taxon>
    </lineage>
</organism>
<evidence type="ECO:0000256" key="12">
    <source>
        <dbReference type="ARBA" id="ARBA00048552"/>
    </source>
</evidence>
<dbReference type="PANTHER" id="PTHR48446">
    <property type="entry name" value="DNA-DIRECTED RNA POLYMERASE SUBUNIT BETA' N-TERMINAL SECTION"/>
    <property type="match status" value="1"/>
</dbReference>
<dbReference type="InterPro" id="IPR006592">
    <property type="entry name" value="RNA_pol_N"/>
</dbReference>
<keyword evidence="7" id="KW-0479">Metal-binding</keyword>
<dbReference type="Pfam" id="PF00623">
    <property type="entry name" value="RNA_pol_Rpb1_2"/>
    <property type="match status" value="1"/>
</dbReference>
<dbReference type="Proteomes" id="UP000531561">
    <property type="component" value="Unassembled WGS sequence"/>
</dbReference>
<dbReference type="SUPFAM" id="SSF64484">
    <property type="entry name" value="beta and beta-prime subunits of DNA dependent RNA-polymerase"/>
    <property type="match status" value="1"/>
</dbReference>
<dbReference type="InterPro" id="IPR038120">
    <property type="entry name" value="Rpb1_funnel_sf"/>
</dbReference>
<comment type="subunit">
    <text evidence="3">Component of the RNA polymerase III (Pol III) complex consisting of 17 subunits.</text>
</comment>
<name>A0A8H6AL58_9HELO</name>
<dbReference type="NCBIfam" id="NF006336">
    <property type="entry name" value="PRK08566.1"/>
    <property type="match status" value="1"/>
</dbReference>
<evidence type="ECO:0000256" key="9">
    <source>
        <dbReference type="ARBA" id="ARBA00022842"/>
    </source>
</evidence>
<dbReference type="Gene3D" id="1.10.150.390">
    <property type="match status" value="1"/>
</dbReference>
<keyword evidence="11" id="KW-0539">Nucleus</keyword>
<accession>A0A8H6AL58</accession>
<evidence type="ECO:0000256" key="3">
    <source>
        <dbReference type="ARBA" id="ARBA00011206"/>
    </source>
</evidence>
<keyword evidence="16" id="KW-1185">Reference proteome</keyword>
<dbReference type="FunFam" id="2.40.40.20:FF:000019">
    <property type="entry name" value="DNA-directed RNA polymerase II subunit RPB1"/>
    <property type="match status" value="1"/>
</dbReference>
<evidence type="ECO:0000256" key="8">
    <source>
        <dbReference type="ARBA" id="ARBA00022833"/>
    </source>
</evidence>
<keyword evidence="10 13" id="KW-0804">Transcription</keyword>
<evidence type="ECO:0000256" key="10">
    <source>
        <dbReference type="ARBA" id="ARBA00023163"/>
    </source>
</evidence>
<dbReference type="FunFam" id="4.10.860.120:FF:000004">
    <property type="entry name" value="DNA-directed RNA polymerase subunit"/>
    <property type="match status" value="1"/>
</dbReference>
<dbReference type="InterPro" id="IPR007081">
    <property type="entry name" value="RNA_pol_Rpb1_5"/>
</dbReference>